<feature type="compositionally biased region" description="Polar residues" evidence="1">
    <location>
        <begin position="107"/>
        <end position="118"/>
    </location>
</feature>
<reference evidence="2" key="1">
    <citation type="journal article" date="2020" name="J Insects Food Feed">
        <title>The yellow mealworm (Tenebrio molitor) genome: a resource for the emerging insects as food and feed industry.</title>
        <authorList>
            <person name="Eriksson T."/>
            <person name="Andere A."/>
            <person name="Kelstrup H."/>
            <person name="Emery V."/>
            <person name="Picard C."/>
        </authorList>
    </citation>
    <scope>NUCLEOTIDE SEQUENCE</scope>
    <source>
        <strain evidence="2">Stoneville</strain>
        <tissue evidence="2">Whole head</tissue>
    </source>
</reference>
<comment type="caution">
    <text evidence="2">The sequence shown here is derived from an EMBL/GenBank/DDBJ whole genome shotgun (WGS) entry which is preliminary data.</text>
</comment>
<keyword evidence="3" id="KW-1185">Reference proteome</keyword>
<evidence type="ECO:0000313" key="3">
    <source>
        <dbReference type="Proteomes" id="UP000719412"/>
    </source>
</evidence>
<feature type="compositionally biased region" description="Polar residues" evidence="1">
    <location>
        <begin position="22"/>
        <end position="50"/>
    </location>
</feature>
<accession>A0A8J6H4D1</accession>
<gene>
    <name evidence="2" type="ORF">GEV33_011194</name>
</gene>
<feature type="compositionally biased region" description="Basic and acidic residues" evidence="1">
    <location>
        <begin position="59"/>
        <end position="77"/>
    </location>
</feature>
<dbReference type="PANTHER" id="PTHR36696:SF1">
    <property type="entry name" value="EF-HAND DOMAIN-CONTAINING PROTEIN"/>
    <property type="match status" value="1"/>
</dbReference>
<sequence length="397" mass="45411">MLTFVFTGNIVLRVPTRVGSPEENNNSPKGKSPTHLLTSANLSRSPTPNSVKALKKKPKEVEEAPPVKDKHEEKKPDEEEEVEDEFVKRRGKKRRKKRDESRGPPAFQTSLDPETQVATIGPDSHNASARPSLVPLSLDEALDTIDKGKNSARPSKCWEIDSYLDAEILKQLRRELNEEIIDNEFNHKRRKALEEAMKTIPKDKTNCEALIRVQNELKLPPVNTDLWLSLPRIFTRSSARFELPLDSRTLESMTPLYYIQNHVSLSSPRKLLYNCIFNKFKIDSEIESNGERKIRGAEIQRALDLMMGKAMSDQQRKYFRDLIGWCDDDVMDFKTFCGVCAVCERLLAPEYCSQLPDRKSDPCHEIESADFEALTRKLHGKKVSQNLVEILHGIKTR</sequence>
<dbReference type="EMBL" id="JABDTM020026700">
    <property type="protein sequence ID" value="KAH0811585.1"/>
    <property type="molecule type" value="Genomic_DNA"/>
</dbReference>
<organism evidence="2 3">
    <name type="scientific">Tenebrio molitor</name>
    <name type="common">Yellow mealworm beetle</name>
    <dbReference type="NCBI Taxonomy" id="7067"/>
    <lineage>
        <taxon>Eukaryota</taxon>
        <taxon>Metazoa</taxon>
        <taxon>Ecdysozoa</taxon>
        <taxon>Arthropoda</taxon>
        <taxon>Hexapoda</taxon>
        <taxon>Insecta</taxon>
        <taxon>Pterygota</taxon>
        <taxon>Neoptera</taxon>
        <taxon>Endopterygota</taxon>
        <taxon>Coleoptera</taxon>
        <taxon>Polyphaga</taxon>
        <taxon>Cucujiformia</taxon>
        <taxon>Tenebrionidae</taxon>
        <taxon>Tenebrio</taxon>
    </lineage>
</organism>
<name>A0A8J6H4D1_TENMO</name>
<evidence type="ECO:0000313" key="2">
    <source>
        <dbReference type="EMBL" id="KAH0811585.1"/>
    </source>
</evidence>
<proteinExistence type="predicted"/>
<protein>
    <submittedName>
        <fullName evidence="2">Uncharacterized protein</fullName>
    </submittedName>
</protein>
<dbReference type="Proteomes" id="UP000719412">
    <property type="component" value="Unassembled WGS sequence"/>
</dbReference>
<feature type="region of interest" description="Disordered" evidence="1">
    <location>
        <begin position="17"/>
        <end position="132"/>
    </location>
</feature>
<reference evidence="2" key="2">
    <citation type="submission" date="2021-08" db="EMBL/GenBank/DDBJ databases">
        <authorList>
            <person name="Eriksson T."/>
        </authorList>
    </citation>
    <scope>NUCLEOTIDE SEQUENCE</scope>
    <source>
        <strain evidence="2">Stoneville</strain>
        <tissue evidence="2">Whole head</tissue>
    </source>
</reference>
<evidence type="ECO:0000256" key="1">
    <source>
        <dbReference type="SAM" id="MobiDB-lite"/>
    </source>
</evidence>
<dbReference type="AlphaFoldDB" id="A0A8J6H4D1"/>
<dbReference type="PANTHER" id="PTHR36696">
    <property type="entry name" value="AGAP012002-PA"/>
    <property type="match status" value="1"/>
</dbReference>